<feature type="compositionally biased region" description="Basic and acidic residues" evidence="1">
    <location>
        <begin position="226"/>
        <end position="235"/>
    </location>
</feature>
<protein>
    <submittedName>
        <fullName evidence="3">Uncharacterized protein</fullName>
    </submittedName>
</protein>
<evidence type="ECO:0000313" key="3">
    <source>
        <dbReference type="EMBL" id="KAE8240315.1"/>
    </source>
</evidence>
<name>A0A177TEI6_9BASI</name>
<feature type="region of interest" description="Disordered" evidence="1">
    <location>
        <begin position="226"/>
        <end position="285"/>
    </location>
</feature>
<accession>A0A177TEI6</accession>
<keyword evidence="2" id="KW-0732">Signal</keyword>
<organism evidence="3 4">
    <name type="scientific">Tilletia indica</name>
    <dbReference type="NCBI Taxonomy" id="43049"/>
    <lineage>
        <taxon>Eukaryota</taxon>
        <taxon>Fungi</taxon>
        <taxon>Dikarya</taxon>
        <taxon>Basidiomycota</taxon>
        <taxon>Ustilaginomycotina</taxon>
        <taxon>Exobasidiomycetes</taxon>
        <taxon>Tilletiales</taxon>
        <taxon>Tilletiaceae</taxon>
        <taxon>Tilletia</taxon>
    </lineage>
</organism>
<dbReference type="Proteomes" id="UP000077521">
    <property type="component" value="Unassembled WGS sequence"/>
</dbReference>
<feature type="signal peptide" evidence="2">
    <location>
        <begin position="1"/>
        <end position="20"/>
    </location>
</feature>
<dbReference type="EMBL" id="LWDF02001112">
    <property type="protein sequence ID" value="KAE8240315.1"/>
    <property type="molecule type" value="Genomic_DNA"/>
</dbReference>
<sequence>MVHFCKLVALLSVLFSASFALPIENTSSGRSPTALQPDGAIPEWISRELYTALPAATEARLMTRADSSAKKTVELYQKAIKMAKDPNKDPAEFLKIAAEGWASARKTKAQMAAGQYRAPKHNWPKPGDRLNTEVNHNSPSTSGRKPHRRSPTALQDDETTRQWNSPQASFVPPAPKRTLLVTRGNSKSKTLKSTQEADSRSKADKSAKEFGELVQLGRVLLTNFPDKKPALEKPKHNWPKPGDRLNTGTQKNPPSTSGRKPHRRSPTALQHDDATPEWNSPVIDFAPPAPKRALLVTRGDNMGKSLQFIKEAMDMAKNKNKSAKEFKEFIDQGRVTIGKLGDEIQREKQAAQSSRPAGKHTWPKPGDRMNLATQKHPPSTSGRP</sequence>
<evidence type="ECO:0000256" key="2">
    <source>
        <dbReference type="SAM" id="SignalP"/>
    </source>
</evidence>
<reference evidence="3" key="2">
    <citation type="journal article" date="2019" name="IMA Fungus">
        <title>Genome sequencing and comparison of five Tilletia species to identify candidate genes for the detection of regulated species infecting wheat.</title>
        <authorList>
            <person name="Nguyen H.D.T."/>
            <person name="Sultana T."/>
            <person name="Kesanakurti P."/>
            <person name="Hambleton S."/>
        </authorList>
    </citation>
    <scope>NUCLEOTIDE SEQUENCE</scope>
    <source>
        <strain evidence="3">DAOMC 236416</strain>
    </source>
</reference>
<comment type="caution">
    <text evidence="3">The sequence shown here is derived from an EMBL/GenBank/DDBJ whole genome shotgun (WGS) entry which is preliminary data.</text>
</comment>
<feature type="compositionally biased region" description="Basic and acidic residues" evidence="1">
    <location>
        <begin position="195"/>
        <end position="206"/>
    </location>
</feature>
<feature type="compositionally biased region" description="Polar residues" evidence="1">
    <location>
        <begin position="183"/>
        <end position="194"/>
    </location>
</feature>
<dbReference type="AlphaFoldDB" id="A0A177TEI6"/>
<feature type="chain" id="PRO_5043321422" evidence="2">
    <location>
        <begin position="21"/>
        <end position="384"/>
    </location>
</feature>
<keyword evidence="4" id="KW-1185">Reference proteome</keyword>
<feature type="compositionally biased region" description="Polar residues" evidence="1">
    <location>
        <begin position="132"/>
        <end position="143"/>
    </location>
</feature>
<evidence type="ECO:0000313" key="4">
    <source>
        <dbReference type="Proteomes" id="UP000077521"/>
    </source>
</evidence>
<feature type="region of interest" description="Disordered" evidence="1">
    <location>
        <begin position="345"/>
        <end position="384"/>
    </location>
</feature>
<gene>
    <name evidence="3" type="ORF">A4X13_0g7859</name>
</gene>
<proteinExistence type="predicted"/>
<feature type="region of interest" description="Disordered" evidence="1">
    <location>
        <begin position="110"/>
        <end position="206"/>
    </location>
</feature>
<evidence type="ECO:0000256" key="1">
    <source>
        <dbReference type="SAM" id="MobiDB-lite"/>
    </source>
</evidence>
<feature type="compositionally biased region" description="Polar residues" evidence="1">
    <location>
        <begin position="246"/>
        <end position="258"/>
    </location>
</feature>
<reference evidence="3" key="1">
    <citation type="submission" date="2016-04" db="EMBL/GenBank/DDBJ databases">
        <authorList>
            <person name="Nguyen H.D."/>
            <person name="Samba Siva P."/>
            <person name="Cullis J."/>
            <person name="Levesque C.A."/>
            <person name="Hambleton S."/>
        </authorList>
    </citation>
    <scope>NUCLEOTIDE SEQUENCE</scope>
    <source>
        <strain evidence="3">DAOMC 236416</strain>
    </source>
</reference>
<feature type="compositionally biased region" description="Polar residues" evidence="1">
    <location>
        <begin position="371"/>
        <end position="384"/>
    </location>
</feature>